<evidence type="ECO:0000256" key="6">
    <source>
        <dbReference type="ARBA" id="ARBA00022691"/>
    </source>
</evidence>
<keyword evidence="3 7" id="KW-0963">Cytoplasm</keyword>
<accession>A0A1S2CQY8</accession>
<dbReference type="Proteomes" id="UP000179934">
    <property type="component" value="Unassembled WGS sequence"/>
</dbReference>
<dbReference type="STRING" id="646.BJD16_19205"/>
<dbReference type="OrthoDB" id="9810066at2"/>
<feature type="active site" evidence="7">
    <location>
        <position position="56"/>
    </location>
</feature>
<dbReference type="GO" id="GO:0030091">
    <property type="term" value="P:protein repair"/>
    <property type="evidence" value="ECO:0007669"/>
    <property type="project" value="UniProtKB-UniRule"/>
</dbReference>
<dbReference type="SUPFAM" id="SSF53335">
    <property type="entry name" value="S-adenosyl-L-methionine-dependent methyltransferases"/>
    <property type="match status" value="1"/>
</dbReference>
<dbReference type="PANTHER" id="PTHR11579:SF0">
    <property type="entry name" value="PROTEIN-L-ISOASPARTATE(D-ASPARTATE) O-METHYLTRANSFERASE"/>
    <property type="match status" value="1"/>
</dbReference>
<proteinExistence type="inferred from homology"/>
<dbReference type="GO" id="GO:0005737">
    <property type="term" value="C:cytoplasm"/>
    <property type="evidence" value="ECO:0007669"/>
    <property type="project" value="UniProtKB-SubCell"/>
</dbReference>
<evidence type="ECO:0000256" key="3">
    <source>
        <dbReference type="ARBA" id="ARBA00022490"/>
    </source>
</evidence>
<evidence type="ECO:0000256" key="1">
    <source>
        <dbReference type="ARBA" id="ARBA00004496"/>
    </source>
</evidence>
<dbReference type="AlphaFoldDB" id="A0A1S2CQY8"/>
<dbReference type="RefSeq" id="WP_042021447.1">
    <property type="nucleotide sequence ID" value="NZ_CDBW01000025.1"/>
</dbReference>
<dbReference type="NCBIfam" id="TIGR00080">
    <property type="entry name" value="pimt"/>
    <property type="match status" value="1"/>
</dbReference>
<dbReference type="GeneID" id="58922806"/>
<comment type="similarity">
    <text evidence="2 7">Belongs to the methyltransferase superfamily. L-isoaspartyl/D-aspartyl protein methyltransferase family.</text>
</comment>
<evidence type="ECO:0000313" key="8">
    <source>
        <dbReference type="EMBL" id="OHY90397.1"/>
    </source>
</evidence>
<dbReference type="GO" id="GO:0032259">
    <property type="term" value="P:methylation"/>
    <property type="evidence" value="ECO:0007669"/>
    <property type="project" value="UniProtKB-KW"/>
</dbReference>
<dbReference type="GO" id="GO:0004719">
    <property type="term" value="F:protein-L-isoaspartate (D-aspartate) O-methyltransferase activity"/>
    <property type="evidence" value="ECO:0007669"/>
    <property type="project" value="UniProtKB-UniRule"/>
</dbReference>
<protein>
    <recommendedName>
        <fullName evidence="7">Protein-L-isoaspartate O-methyltransferase</fullName>
        <ecNumber evidence="7">2.1.1.77</ecNumber>
    </recommendedName>
    <alternativeName>
        <fullName evidence="7">L-isoaspartyl protein carboxyl methyltransferase</fullName>
    </alternativeName>
    <alternativeName>
        <fullName evidence="7">Protein L-isoaspartyl methyltransferase</fullName>
    </alternativeName>
    <alternativeName>
        <fullName evidence="7">Protein-beta-aspartate methyltransferase</fullName>
        <shortName evidence="7">PIMT</shortName>
    </alternativeName>
</protein>
<keyword evidence="6 7" id="KW-0949">S-adenosyl-L-methionine</keyword>
<organism evidence="8 9">
    <name type="scientific">Aeromonas sobria</name>
    <dbReference type="NCBI Taxonomy" id="646"/>
    <lineage>
        <taxon>Bacteria</taxon>
        <taxon>Pseudomonadati</taxon>
        <taxon>Pseudomonadota</taxon>
        <taxon>Gammaproteobacteria</taxon>
        <taxon>Aeromonadales</taxon>
        <taxon>Aeromonadaceae</taxon>
        <taxon>Aeromonas</taxon>
    </lineage>
</organism>
<evidence type="ECO:0000256" key="7">
    <source>
        <dbReference type="HAMAP-Rule" id="MF_00090"/>
    </source>
</evidence>
<dbReference type="InterPro" id="IPR000682">
    <property type="entry name" value="PCMT"/>
</dbReference>
<dbReference type="HAMAP" id="MF_00090">
    <property type="entry name" value="PIMT"/>
    <property type="match status" value="1"/>
</dbReference>
<dbReference type="EC" id="2.1.1.77" evidence="7"/>
<dbReference type="InterPro" id="IPR029063">
    <property type="entry name" value="SAM-dependent_MTases_sf"/>
</dbReference>
<name>A0A1S2CQY8_AERSO</name>
<sequence>MIVQRLLNQLIAQDIRDFRVLATIAKVPRQLFVDEAMAHKAWDNTALPIGHGQTISQPYMVARMTELLMQNNPAHVLEIGTGSGYQTAILAHLVEHVYTVERIKSLQFLARRRLRQLDLHNVSAKHGNGWLGWSNKGPYDAILVTAAASEIPTALTDQLADGGRLVLPVGDSQQTLQLIERSGSQLTSRILEPVRFVPLIDGDVE</sequence>
<gene>
    <name evidence="7" type="primary">pcm</name>
    <name evidence="8" type="ORF">BJD16_19205</name>
</gene>
<comment type="subcellular location">
    <subcellularLocation>
        <location evidence="1 7">Cytoplasm</location>
    </subcellularLocation>
</comment>
<dbReference type="FunFam" id="3.40.50.150:FF:000010">
    <property type="entry name" value="Protein-L-isoaspartate O-methyltransferase"/>
    <property type="match status" value="1"/>
</dbReference>
<keyword evidence="5 7" id="KW-0808">Transferase</keyword>
<comment type="function">
    <text evidence="7">Catalyzes the methyl esterification of L-isoaspartyl residues in peptides and proteins that result from spontaneous decomposition of normal L-aspartyl and L-asparaginyl residues. It plays a role in the repair and/or degradation of damaged proteins.</text>
</comment>
<dbReference type="PANTHER" id="PTHR11579">
    <property type="entry name" value="PROTEIN-L-ISOASPARTATE O-METHYLTRANSFERASE"/>
    <property type="match status" value="1"/>
</dbReference>
<dbReference type="Gene3D" id="3.40.50.150">
    <property type="entry name" value="Vaccinia Virus protein VP39"/>
    <property type="match status" value="1"/>
</dbReference>
<dbReference type="CDD" id="cd02440">
    <property type="entry name" value="AdoMet_MTases"/>
    <property type="match status" value="1"/>
</dbReference>
<evidence type="ECO:0000256" key="4">
    <source>
        <dbReference type="ARBA" id="ARBA00022603"/>
    </source>
</evidence>
<comment type="caution">
    <text evidence="8">The sequence shown here is derived from an EMBL/GenBank/DDBJ whole genome shotgun (WGS) entry which is preliminary data.</text>
</comment>
<evidence type="ECO:0000313" key="9">
    <source>
        <dbReference type="Proteomes" id="UP000179934"/>
    </source>
</evidence>
<dbReference type="EMBL" id="MKFU01000032">
    <property type="protein sequence ID" value="OHY90397.1"/>
    <property type="molecule type" value="Genomic_DNA"/>
</dbReference>
<reference evidence="8 9" key="1">
    <citation type="submission" date="2016-09" db="EMBL/GenBank/DDBJ databases">
        <title>Draft Genome Sequence of Aeromonas sobria Strain 08005, Isolated from Sick Rana catesbeiana.</title>
        <authorList>
            <person name="Yang Q."/>
        </authorList>
    </citation>
    <scope>NUCLEOTIDE SEQUENCE [LARGE SCALE GENOMIC DNA]</scope>
    <source>
        <strain evidence="8 9">08005</strain>
    </source>
</reference>
<comment type="catalytic activity">
    <reaction evidence="7">
        <text>[protein]-L-isoaspartate + S-adenosyl-L-methionine = [protein]-L-isoaspartate alpha-methyl ester + S-adenosyl-L-homocysteine</text>
        <dbReference type="Rhea" id="RHEA:12705"/>
        <dbReference type="Rhea" id="RHEA-COMP:12143"/>
        <dbReference type="Rhea" id="RHEA-COMP:12144"/>
        <dbReference type="ChEBI" id="CHEBI:57856"/>
        <dbReference type="ChEBI" id="CHEBI:59789"/>
        <dbReference type="ChEBI" id="CHEBI:90596"/>
        <dbReference type="ChEBI" id="CHEBI:90598"/>
        <dbReference type="EC" id="2.1.1.77"/>
    </reaction>
</comment>
<dbReference type="Pfam" id="PF01135">
    <property type="entry name" value="PCMT"/>
    <property type="match status" value="1"/>
</dbReference>
<keyword evidence="4 7" id="KW-0489">Methyltransferase</keyword>
<dbReference type="PROSITE" id="PS01279">
    <property type="entry name" value="PCMT"/>
    <property type="match status" value="1"/>
</dbReference>
<dbReference type="NCBIfam" id="NF001453">
    <property type="entry name" value="PRK00312.1"/>
    <property type="match status" value="1"/>
</dbReference>
<evidence type="ECO:0000256" key="5">
    <source>
        <dbReference type="ARBA" id="ARBA00022679"/>
    </source>
</evidence>
<evidence type="ECO:0000256" key="2">
    <source>
        <dbReference type="ARBA" id="ARBA00005369"/>
    </source>
</evidence>